<gene>
    <name evidence="8" type="ORF">BN1804_02885</name>
</gene>
<evidence type="ECO:0000256" key="3">
    <source>
        <dbReference type="ARBA" id="ARBA00022692"/>
    </source>
</evidence>
<evidence type="ECO:0000256" key="1">
    <source>
        <dbReference type="ARBA" id="ARBA00004651"/>
    </source>
</evidence>
<evidence type="ECO:0000256" key="2">
    <source>
        <dbReference type="ARBA" id="ARBA00022475"/>
    </source>
</evidence>
<accession>A0A0G4QEB1</accession>
<feature type="transmembrane region" description="Helical" evidence="6">
    <location>
        <begin position="6"/>
        <end position="27"/>
    </location>
</feature>
<evidence type="ECO:0000256" key="5">
    <source>
        <dbReference type="ARBA" id="ARBA00023136"/>
    </source>
</evidence>
<feature type="transmembrane region" description="Helical" evidence="6">
    <location>
        <begin position="91"/>
        <end position="115"/>
    </location>
</feature>
<evidence type="ECO:0000259" key="7">
    <source>
        <dbReference type="PROSITE" id="PS50850"/>
    </source>
</evidence>
<keyword evidence="2" id="KW-1003">Cell membrane</keyword>
<name>A0A0G4QEB1_9GAMM</name>
<dbReference type="Gene3D" id="1.20.1250.20">
    <property type="entry name" value="MFS general substrate transporter like domains"/>
    <property type="match status" value="2"/>
</dbReference>
<feature type="transmembrane region" description="Helical" evidence="6">
    <location>
        <begin position="302"/>
        <end position="322"/>
    </location>
</feature>
<reference evidence="9" key="1">
    <citation type="submission" date="2015-06" db="EMBL/GenBank/DDBJ databases">
        <authorList>
            <person name="Urmite Genomes"/>
        </authorList>
    </citation>
    <scope>NUCLEOTIDE SEQUENCE [LARGE SCALE GENOMIC DNA]</scope>
    <source>
        <strain evidence="9">CSUR P1867</strain>
    </source>
</reference>
<feature type="transmembrane region" description="Helical" evidence="6">
    <location>
        <begin position="364"/>
        <end position="386"/>
    </location>
</feature>
<feature type="transmembrane region" description="Helical" evidence="6">
    <location>
        <begin position="334"/>
        <end position="358"/>
    </location>
</feature>
<dbReference type="Proteomes" id="UP000183920">
    <property type="component" value="Unassembled WGS sequence"/>
</dbReference>
<dbReference type="InterPro" id="IPR020846">
    <property type="entry name" value="MFS_dom"/>
</dbReference>
<feature type="transmembrane region" description="Helical" evidence="6">
    <location>
        <begin position="204"/>
        <end position="225"/>
    </location>
</feature>
<dbReference type="AlphaFoldDB" id="A0A0G4QEB1"/>
<dbReference type="Pfam" id="PF07690">
    <property type="entry name" value="MFS_1"/>
    <property type="match status" value="1"/>
</dbReference>
<dbReference type="RefSeq" id="WP_072064562.1">
    <property type="nucleotide sequence ID" value="NZ_CVRY01000006.1"/>
</dbReference>
<sequence>MRVVFFYMLFLVLSADGLMVFLTPVIVYQLTTSIEYTGLTYALWWLPRIFLIPLIGQYIDALGVRPVSIISDNGKIIGCLFLLTSDFSSDLVIAISFGLVGSLISIGNSQTLISYEKIIALMSRHKEHHINIMSRMDFFGMIIGPLIGMLFIDYGYHYLLIIPCLFYSINAVFFLFFYLEPKENQSTTQLNNLTKTLRMTKRMVIIFTSPILIFSIFIAIGNNMFDGLIESSGTALIDQSMNLPIKYYGFIDISAGICGVIGTYLYGYLTHYLNRKLLMSLSIFIITISSSLLIIFQKDITIFIIFYALSIIGKVFSGNILRMLRIEIIPVTQLASISSLIILFNQLILPIVGGILFFSTGNVSTVYTLMIIAMAITLMSGIMLIMRLNNQN</sequence>
<comment type="subcellular location">
    <subcellularLocation>
        <location evidence="1">Cell membrane</location>
        <topology evidence="1">Multi-pass membrane protein</topology>
    </subcellularLocation>
</comment>
<organism evidence="8 9">
    <name type="scientific">Proteus penneri</name>
    <dbReference type="NCBI Taxonomy" id="102862"/>
    <lineage>
        <taxon>Bacteria</taxon>
        <taxon>Pseudomonadati</taxon>
        <taxon>Pseudomonadota</taxon>
        <taxon>Gammaproteobacteria</taxon>
        <taxon>Enterobacterales</taxon>
        <taxon>Morganellaceae</taxon>
        <taxon>Proteus</taxon>
    </lineage>
</organism>
<feature type="transmembrane region" description="Helical" evidence="6">
    <location>
        <begin position="136"/>
        <end position="152"/>
    </location>
</feature>
<evidence type="ECO:0000256" key="6">
    <source>
        <dbReference type="SAM" id="Phobius"/>
    </source>
</evidence>
<dbReference type="PANTHER" id="PTHR23513">
    <property type="entry name" value="INTEGRAL MEMBRANE EFFLUX PROTEIN-RELATED"/>
    <property type="match status" value="1"/>
</dbReference>
<dbReference type="InterPro" id="IPR036259">
    <property type="entry name" value="MFS_trans_sf"/>
</dbReference>
<dbReference type="PROSITE" id="PS50850">
    <property type="entry name" value="MFS"/>
    <property type="match status" value="1"/>
</dbReference>
<evidence type="ECO:0000256" key="4">
    <source>
        <dbReference type="ARBA" id="ARBA00022989"/>
    </source>
</evidence>
<proteinExistence type="predicted"/>
<dbReference type="EMBL" id="CVRY01000006">
    <property type="protein sequence ID" value="CRL64218.1"/>
    <property type="molecule type" value="Genomic_DNA"/>
</dbReference>
<feature type="transmembrane region" description="Helical" evidence="6">
    <location>
        <begin position="245"/>
        <end position="265"/>
    </location>
</feature>
<keyword evidence="3 6" id="KW-0812">Transmembrane</keyword>
<protein>
    <submittedName>
        <fullName evidence="8">Major Facilitator Superfamily protein</fullName>
    </submittedName>
</protein>
<dbReference type="InterPro" id="IPR011701">
    <property type="entry name" value="MFS"/>
</dbReference>
<dbReference type="PANTHER" id="PTHR23513:SF6">
    <property type="entry name" value="MAJOR FACILITATOR SUPERFAMILY ASSOCIATED DOMAIN-CONTAINING PROTEIN"/>
    <property type="match status" value="1"/>
</dbReference>
<feature type="domain" description="Major facilitator superfamily (MFS) profile" evidence="7">
    <location>
        <begin position="1"/>
        <end position="392"/>
    </location>
</feature>
<dbReference type="SUPFAM" id="SSF103473">
    <property type="entry name" value="MFS general substrate transporter"/>
    <property type="match status" value="1"/>
</dbReference>
<keyword evidence="4 6" id="KW-1133">Transmembrane helix</keyword>
<feature type="transmembrane region" description="Helical" evidence="6">
    <location>
        <begin position="277"/>
        <end position="296"/>
    </location>
</feature>
<feature type="transmembrane region" description="Helical" evidence="6">
    <location>
        <begin position="158"/>
        <end position="179"/>
    </location>
</feature>
<evidence type="ECO:0000313" key="8">
    <source>
        <dbReference type="EMBL" id="CRL64218.1"/>
    </source>
</evidence>
<keyword evidence="5 6" id="KW-0472">Membrane</keyword>
<dbReference type="GO" id="GO:0022857">
    <property type="term" value="F:transmembrane transporter activity"/>
    <property type="evidence" value="ECO:0007669"/>
    <property type="project" value="InterPro"/>
</dbReference>
<dbReference type="GO" id="GO:0005886">
    <property type="term" value="C:plasma membrane"/>
    <property type="evidence" value="ECO:0007669"/>
    <property type="project" value="UniProtKB-SubCell"/>
</dbReference>
<evidence type="ECO:0000313" key="9">
    <source>
        <dbReference type="Proteomes" id="UP000183920"/>
    </source>
</evidence>